<name>A0A2T8HNL5_9SPHI</name>
<reference evidence="1 2" key="1">
    <citation type="submission" date="2018-04" db="EMBL/GenBank/DDBJ databases">
        <title>Sphingobacterium cortibacter sp. nov.</title>
        <authorList>
            <person name="Li Y."/>
        </authorList>
    </citation>
    <scope>NUCLEOTIDE SEQUENCE [LARGE SCALE GENOMIC DNA]</scope>
    <source>
        <strain evidence="1 2">2c-3</strain>
    </source>
</reference>
<sequence>MDFKKLIRALLQSKFGGAQLSDARVNELIEKVKDKVTTEEELEAKLDAFNEGYAFTEIAKDDDRYRTKLAELERLKSTGKGDEKSDKTETAATTTEDMPAWAKALIEGNRTVTEKLAALEGNKVVNDRRSAILGKLTGADETYSGKVLRDFGRMNFADDAAFAEYLGEVESDYTTHTQNVAESKLGNDAPFRGVGKDGKVTEATKDELDSVMNEIGL</sequence>
<gene>
    <name evidence="1" type="ORF">DC487_05235</name>
</gene>
<protein>
    <submittedName>
        <fullName evidence="1">Uncharacterized protein</fullName>
    </submittedName>
</protein>
<keyword evidence="2" id="KW-1185">Reference proteome</keyword>
<proteinExistence type="predicted"/>
<evidence type="ECO:0000313" key="1">
    <source>
        <dbReference type="EMBL" id="PVH27000.1"/>
    </source>
</evidence>
<evidence type="ECO:0000313" key="2">
    <source>
        <dbReference type="Proteomes" id="UP000245627"/>
    </source>
</evidence>
<comment type="caution">
    <text evidence="1">The sequence shown here is derived from an EMBL/GenBank/DDBJ whole genome shotgun (WGS) entry which is preliminary data.</text>
</comment>
<accession>A0A2T8HNL5</accession>
<dbReference type="Proteomes" id="UP000245627">
    <property type="component" value="Unassembled WGS sequence"/>
</dbReference>
<dbReference type="OrthoDB" id="710059at2"/>
<organism evidence="1 2">
    <name type="scientific">Sphingobacterium corticibacter</name>
    <dbReference type="NCBI Taxonomy" id="2171749"/>
    <lineage>
        <taxon>Bacteria</taxon>
        <taxon>Pseudomonadati</taxon>
        <taxon>Bacteroidota</taxon>
        <taxon>Sphingobacteriia</taxon>
        <taxon>Sphingobacteriales</taxon>
        <taxon>Sphingobacteriaceae</taxon>
        <taxon>Sphingobacterium</taxon>
    </lineage>
</organism>
<dbReference type="RefSeq" id="WP_116774855.1">
    <property type="nucleotide sequence ID" value="NZ_QDKG01000001.1"/>
</dbReference>
<dbReference type="EMBL" id="QDKG01000001">
    <property type="protein sequence ID" value="PVH27000.1"/>
    <property type="molecule type" value="Genomic_DNA"/>
</dbReference>
<dbReference type="AlphaFoldDB" id="A0A2T8HNL5"/>